<protein>
    <submittedName>
        <fullName evidence="2">N-acetylglucosamine kinase of eukaryotic type</fullName>
        <ecNumber evidence="2">2.7.1.59</ecNumber>
    </submittedName>
</protein>
<dbReference type="Gene3D" id="3.30.420.40">
    <property type="match status" value="2"/>
</dbReference>
<dbReference type="PANTHER" id="PTHR43190">
    <property type="entry name" value="N-ACETYL-D-GLUCOSAMINE KINASE"/>
    <property type="match status" value="1"/>
</dbReference>
<evidence type="ECO:0000259" key="1">
    <source>
        <dbReference type="Pfam" id="PF01869"/>
    </source>
</evidence>
<keyword evidence="2" id="KW-0808">Transferase</keyword>
<dbReference type="PANTHER" id="PTHR43190:SF3">
    <property type="entry name" value="N-ACETYL-D-GLUCOSAMINE KINASE"/>
    <property type="match status" value="1"/>
</dbReference>
<organism evidence="2">
    <name type="scientific">hydrothermal vent metagenome</name>
    <dbReference type="NCBI Taxonomy" id="652676"/>
    <lineage>
        <taxon>unclassified sequences</taxon>
        <taxon>metagenomes</taxon>
        <taxon>ecological metagenomes</taxon>
    </lineage>
</organism>
<accession>A0A3B1BGD8</accession>
<dbReference type="InterPro" id="IPR052519">
    <property type="entry name" value="Euk-type_GlcNAc_Kinase"/>
</dbReference>
<name>A0A3B1BGD8_9ZZZZ</name>
<dbReference type="GO" id="GO:0045127">
    <property type="term" value="F:N-acetylglucosamine kinase activity"/>
    <property type="evidence" value="ECO:0007669"/>
    <property type="project" value="UniProtKB-EC"/>
</dbReference>
<sequence>NESNLPIKKFVVESDARIALEGAFSGKPGSILIAGTGSIMFGKDSRGNIHRVGGFGRILGDEGSGFHIGRSGLTAVAKQFDGRGETTKLMTLLKEKFNIANSKELILAVYKNNFDIPTVAPLVIQAAEDGDLVCKKIIQTEVDELLLHIKSMKRLLNEEELKISLIGGTITTNNFYARLFKKKVNNIDRVKISEPELEPAVGAALLAKGSLETEI</sequence>
<dbReference type="InterPro" id="IPR043129">
    <property type="entry name" value="ATPase_NBD"/>
</dbReference>
<reference evidence="2" key="1">
    <citation type="submission" date="2018-06" db="EMBL/GenBank/DDBJ databases">
        <authorList>
            <person name="Zhirakovskaya E."/>
        </authorList>
    </citation>
    <scope>NUCLEOTIDE SEQUENCE</scope>
</reference>
<dbReference type="EC" id="2.7.1.59" evidence="2"/>
<dbReference type="SUPFAM" id="SSF53067">
    <property type="entry name" value="Actin-like ATPase domain"/>
    <property type="match status" value="1"/>
</dbReference>
<dbReference type="AlphaFoldDB" id="A0A3B1BGD8"/>
<evidence type="ECO:0000313" key="2">
    <source>
        <dbReference type="EMBL" id="VAX17346.1"/>
    </source>
</evidence>
<proteinExistence type="predicted"/>
<dbReference type="Pfam" id="PF01869">
    <property type="entry name" value="BcrAD_BadFG"/>
    <property type="match status" value="1"/>
</dbReference>
<gene>
    <name evidence="2" type="ORF">MNBD_IGNAVI01-2850</name>
</gene>
<keyword evidence="2" id="KW-0418">Kinase</keyword>
<feature type="non-terminal residue" evidence="2">
    <location>
        <position position="1"/>
    </location>
</feature>
<dbReference type="CDD" id="cd24007">
    <property type="entry name" value="ASKHA_NBD_eukNAGK-like"/>
    <property type="match status" value="1"/>
</dbReference>
<dbReference type="EMBL" id="UOGD01000076">
    <property type="protein sequence ID" value="VAX17346.1"/>
    <property type="molecule type" value="Genomic_DNA"/>
</dbReference>
<dbReference type="InterPro" id="IPR002731">
    <property type="entry name" value="ATPase_BadF"/>
</dbReference>
<feature type="domain" description="ATPase BadF/BadG/BcrA/BcrD type" evidence="1">
    <location>
        <begin position="7"/>
        <end position="207"/>
    </location>
</feature>